<reference evidence="5" key="1">
    <citation type="journal article" date="2014" name="Int. J. Syst. Evol. Microbiol.">
        <title>Complete genome sequence of Corynebacterium casei LMG S-19264T (=DSM 44701T), isolated from a smear-ripened cheese.</title>
        <authorList>
            <consortium name="US DOE Joint Genome Institute (JGI-PGF)"/>
            <person name="Walter F."/>
            <person name="Albersmeier A."/>
            <person name="Kalinowski J."/>
            <person name="Ruckert C."/>
        </authorList>
    </citation>
    <scope>NUCLEOTIDE SEQUENCE</scope>
    <source>
        <strain evidence="5">JCM 4646</strain>
    </source>
</reference>
<dbReference type="AlphaFoldDB" id="A0A919KW80"/>
<sequence length="330" mass="35199">MAARPRTRPRLPAQTDGTPMPLHPQAQDLRDRRARSGAPPLYTLTLAEARAADLADIRAAAGTPEPVAAVEEHRIDGPGGPLVLRLYRPAAPPGPLPGLLYLFGGGWTLGSPDTSDAICRRLTNTAGCVTASVGYRLAPEHPFPAAVEDCRAAVRWFARHAGGLGVDPARLAVGGDSAGGNLAAAVTLLCRDEGGPALVHQLLVYPNTDHRADTASLRENDDPALFNRRSVRWYWNHYLADAADGGHPLASPLRAADLAGLPPATVITAEYDPLRDEGERYADALRAAGVPVALRRYQGMPHGFFAMAGVLDAAQEAQRYAAERLREAFR</sequence>
<evidence type="ECO:0000256" key="1">
    <source>
        <dbReference type="ARBA" id="ARBA00010515"/>
    </source>
</evidence>
<dbReference type="EMBL" id="BNBO01000026">
    <property type="protein sequence ID" value="GHH75595.1"/>
    <property type="molecule type" value="Genomic_DNA"/>
</dbReference>
<comment type="caution">
    <text evidence="5">The sequence shown here is derived from an EMBL/GenBank/DDBJ whole genome shotgun (WGS) entry which is preliminary data.</text>
</comment>
<comment type="similarity">
    <text evidence="1">Belongs to the 'GDXG' lipolytic enzyme family.</text>
</comment>
<dbReference type="InterPro" id="IPR013094">
    <property type="entry name" value="AB_hydrolase_3"/>
</dbReference>
<evidence type="ECO:0000313" key="6">
    <source>
        <dbReference type="Proteomes" id="UP000617734"/>
    </source>
</evidence>
<dbReference type="SUPFAM" id="SSF53474">
    <property type="entry name" value="alpha/beta-Hydrolases"/>
    <property type="match status" value="1"/>
</dbReference>
<protein>
    <submittedName>
        <fullName evidence="5">Esterase</fullName>
    </submittedName>
</protein>
<dbReference type="FunFam" id="3.40.50.1820:FF:000089">
    <property type="entry name" value="Alpha/beta hydrolase"/>
    <property type="match status" value="1"/>
</dbReference>
<evidence type="ECO:0000313" key="5">
    <source>
        <dbReference type="EMBL" id="GHH75595.1"/>
    </source>
</evidence>
<accession>A0A919KW80</accession>
<keyword evidence="6" id="KW-1185">Reference proteome</keyword>
<reference evidence="5" key="2">
    <citation type="submission" date="2020-09" db="EMBL/GenBank/DDBJ databases">
        <authorList>
            <person name="Sun Q."/>
            <person name="Ohkuma M."/>
        </authorList>
    </citation>
    <scope>NUCLEOTIDE SEQUENCE</scope>
    <source>
        <strain evidence="5">JCM 4646</strain>
    </source>
</reference>
<dbReference type="PANTHER" id="PTHR48081">
    <property type="entry name" value="AB HYDROLASE SUPERFAMILY PROTEIN C4A8.06C"/>
    <property type="match status" value="1"/>
</dbReference>
<evidence type="ECO:0000256" key="2">
    <source>
        <dbReference type="ARBA" id="ARBA00022801"/>
    </source>
</evidence>
<organism evidence="5 6">
    <name type="scientific">Kitasatospora indigofera</name>
    <dbReference type="NCBI Taxonomy" id="67307"/>
    <lineage>
        <taxon>Bacteria</taxon>
        <taxon>Bacillati</taxon>
        <taxon>Actinomycetota</taxon>
        <taxon>Actinomycetes</taxon>
        <taxon>Kitasatosporales</taxon>
        <taxon>Streptomycetaceae</taxon>
        <taxon>Kitasatospora</taxon>
    </lineage>
</organism>
<name>A0A919KW80_9ACTN</name>
<evidence type="ECO:0000259" key="4">
    <source>
        <dbReference type="Pfam" id="PF07859"/>
    </source>
</evidence>
<feature type="domain" description="Alpha/beta hydrolase fold-3" evidence="4">
    <location>
        <begin position="99"/>
        <end position="305"/>
    </location>
</feature>
<dbReference type="Proteomes" id="UP000617734">
    <property type="component" value="Unassembled WGS sequence"/>
</dbReference>
<dbReference type="GO" id="GO:0016787">
    <property type="term" value="F:hydrolase activity"/>
    <property type="evidence" value="ECO:0007669"/>
    <property type="project" value="UniProtKB-KW"/>
</dbReference>
<dbReference type="Pfam" id="PF07859">
    <property type="entry name" value="Abhydrolase_3"/>
    <property type="match status" value="1"/>
</dbReference>
<proteinExistence type="inferred from homology"/>
<gene>
    <name evidence="5" type="primary">aes</name>
    <name evidence="5" type="ORF">GCM10018781_44770</name>
</gene>
<keyword evidence="2" id="KW-0378">Hydrolase</keyword>
<dbReference type="InterPro" id="IPR050300">
    <property type="entry name" value="GDXG_lipolytic_enzyme"/>
</dbReference>
<dbReference type="PANTHER" id="PTHR48081:SF8">
    <property type="entry name" value="ALPHA_BETA HYDROLASE FOLD-3 DOMAIN-CONTAINING PROTEIN-RELATED"/>
    <property type="match status" value="1"/>
</dbReference>
<feature type="region of interest" description="Disordered" evidence="3">
    <location>
        <begin position="1"/>
        <end position="33"/>
    </location>
</feature>
<dbReference type="Gene3D" id="3.40.50.1820">
    <property type="entry name" value="alpha/beta hydrolase"/>
    <property type="match status" value="1"/>
</dbReference>
<evidence type="ECO:0000256" key="3">
    <source>
        <dbReference type="SAM" id="MobiDB-lite"/>
    </source>
</evidence>
<dbReference type="InterPro" id="IPR029058">
    <property type="entry name" value="AB_hydrolase_fold"/>
</dbReference>